<evidence type="ECO:0000259" key="2">
    <source>
        <dbReference type="PROSITE" id="PS51740"/>
    </source>
</evidence>
<dbReference type="InterPro" id="IPR007159">
    <property type="entry name" value="SpoVT-AbrB_dom"/>
</dbReference>
<evidence type="ECO:0000313" key="4">
    <source>
        <dbReference type="Proteomes" id="UP000633205"/>
    </source>
</evidence>
<dbReference type="RefSeq" id="WP_188711432.1">
    <property type="nucleotide sequence ID" value="NZ_BMHO01000001.1"/>
</dbReference>
<dbReference type="PANTHER" id="PTHR34860">
    <property type="entry name" value="REPRESSOR-LIKE PROTEIN SSO7C3"/>
    <property type="match status" value="1"/>
</dbReference>
<dbReference type="GO" id="GO:0003677">
    <property type="term" value="F:DNA binding"/>
    <property type="evidence" value="ECO:0007669"/>
    <property type="project" value="UniProtKB-UniRule"/>
</dbReference>
<comment type="caution">
    <text evidence="3">The sequence shown here is derived from an EMBL/GenBank/DDBJ whole genome shotgun (WGS) entry which is preliminary data.</text>
</comment>
<dbReference type="Pfam" id="PF04014">
    <property type="entry name" value="MazE_antitoxin"/>
    <property type="match status" value="1"/>
</dbReference>
<organism evidence="3 4">
    <name type="scientific">Microbacterium faecale</name>
    <dbReference type="NCBI Taxonomy" id="1804630"/>
    <lineage>
        <taxon>Bacteria</taxon>
        <taxon>Bacillati</taxon>
        <taxon>Actinomycetota</taxon>
        <taxon>Actinomycetes</taxon>
        <taxon>Micrococcales</taxon>
        <taxon>Microbacteriaceae</taxon>
        <taxon>Microbacterium</taxon>
    </lineage>
</organism>
<dbReference type="SUPFAM" id="SSF89447">
    <property type="entry name" value="AbrB/MazE/MraZ-like"/>
    <property type="match status" value="1"/>
</dbReference>
<protein>
    <recommendedName>
        <fullName evidence="2">SpoVT-AbrB domain-containing protein</fullName>
    </recommendedName>
</protein>
<dbReference type="NCBIfam" id="TIGR01439">
    <property type="entry name" value="lp_hng_hel_AbrB"/>
    <property type="match status" value="1"/>
</dbReference>
<gene>
    <name evidence="3" type="ORF">GCM10010915_12670</name>
</gene>
<dbReference type="EMBL" id="BMHO01000001">
    <property type="protein sequence ID" value="GGD33755.1"/>
    <property type="molecule type" value="Genomic_DNA"/>
</dbReference>
<dbReference type="InterPro" id="IPR052975">
    <property type="entry name" value="Repressor-like_regulatory"/>
</dbReference>
<dbReference type="InterPro" id="IPR037914">
    <property type="entry name" value="SpoVT-AbrB_sf"/>
</dbReference>
<reference evidence="3" key="1">
    <citation type="journal article" date="2014" name="Int. J. Syst. Evol. Microbiol.">
        <title>Complete genome sequence of Corynebacterium casei LMG S-19264T (=DSM 44701T), isolated from a smear-ripened cheese.</title>
        <authorList>
            <consortium name="US DOE Joint Genome Institute (JGI-PGF)"/>
            <person name="Walter F."/>
            <person name="Albersmeier A."/>
            <person name="Kalinowski J."/>
            <person name="Ruckert C."/>
        </authorList>
    </citation>
    <scope>NUCLEOTIDE SEQUENCE</scope>
    <source>
        <strain evidence="3">CGMCC 1.15152</strain>
    </source>
</reference>
<feature type="domain" description="SpoVT-AbrB" evidence="2">
    <location>
        <begin position="11"/>
        <end position="58"/>
    </location>
</feature>
<dbReference type="SMART" id="SM00966">
    <property type="entry name" value="SpoVT_AbrB"/>
    <property type="match status" value="1"/>
</dbReference>
<evidence type="ECO:0000256" key="1">
    <source>
        <dbReference type="PROSITE-ProRule" id="PRU01076"/>
    </source>
</evidence>
<keyword evidence="4" id="KW-1185">Reference proteome</keyword>
<proteinExistence type="predicted"/>
<dbReference type="Proteomes" id="UP000633205">
    <property type="component" value="Unassembled WGS sequence"/>
</dbReference>
<dbReference type="PROSITE" id="PS51740">
    <property type="entry name" value="SPOVT_ABRB"/>
    <property type="match status" value="1"/>
</dbReference>
<accession>A0A916Y8P8</accession>
<dbReference type="PANTHER" id="PTHR34860:SF6">
    <property type="entry name" value="REPRESSOR-LIKE PROTEIN SSO7C3"/>
    <property type="match status" value="1"/>
</dbReference>
<dbReference type="AlphaFoldDB" id="A0A916Y8P8"/>
<dbReference type="Gene3D" id="2.10.260.10">
    <property type="match status" value="1"/>
</dbReference>
<evidence type="ECO:0000313" key="3">
    <source>
        <dbReference type="EMBL" id="GGD33755.1"/>
    </source>
</evidence>
<name>A0A916Y8P8_9MICO</name>
<sequence length="73" mass="7853">MSVTAPGDKFAAIVKVGPKGQIVIPKEARAMFGIEPGSSLLLLADEAQGIAIVRQEPFRDFIDTVMPTIRVDE</sequence>
<keyword evidence="1" id="KW-0238">DNA-binding</keyword>
<reference evidence="3" key="2">
    <citation type="submission" date="2020-09" db="EMBL/GenBank/DDBJ databases">
        <authorList>
            <person name="Sun Q."/>
            <person name="Zhou Y."/>
        </authorList>
    </citation>
    <scope>NUCLEOTIDE SEQUENCE</scope>
    <source>
        <strain evidence="3">CGMCC 1.15152</strain>
    </source>
</reference>